<name>A0A2V3IS11_9FLOR</name>
<reference evidence="2 3" key="1">
    <citation type="journal article" date="2018" name="Mol. Biol. Evol.">
        <title>Analysis of the draft genome of the red seaweed Gracilariopsis chorda provides insights into genome size evolution in Rhodophyta.</title>
        <authorList>
            <person name="Lee J."/>
            <person name="Yang E.C."/>
            <person name="Graf L."/>
            <person name="Yang J.H."/>
            <person name="Qiu H."/>
            <person name="Zel Zion U."/>
            <person name="Chan C.X."/>
            <person name="Stephens T.G."/>
            <person name="Weber A.P.M."/>
            <person name="Boo G.H."/>
            <person name="Boo S.M."/>
            <person name="Kim K.M."/>
            <person name="Shin Y."/>
            <person name="Jung M."/>
            <person name="Lee S.J."/>
            <person name="Yim H.S."/>
            <person name="Lee J.H."/>
            <person name="Bhattacharya D."/>
            <person name="Yoon H.S."/>
        </authorList>
    </citation>
    <scope>NUCLEOTIDE SEQUENCE [LARGE SCALE GENOMIC DNA]</scope>
    <source>
        <strain evidence="2 3">SKKU-2015</strain>
        <tissue evidence="2">Whole body</tissue>
    </source>
</reference>
<keyword evidence="1" id="KW-0732">Signal</keyword>
<keyword evidence="3" id="KW-1185">Reference proteome</keyword>
<evidence type="ECO:0000313" key="3">
    <source>
        <dbReference type="Proteomes" id="UP000247409"/>
    </source>
</evidence>
<feature type="chain" id="PRO_5016133752" evidence="1">
    <location>
        <begin position="19"/>
        <end position="225"/>
    </location>
</feature>
<organism evidence="2 3">
    <name type="scientific">Gracilariopsis chorda</name>
    <dbReference type="NCBI Taxonomy" id="448386"/>
    <lineage>
        <taxon>Eukaryota</taxon>
        <taxon>Rhodophyta</taxon>
        <taxon>Florideophyceae</taxon>
        <taxon>Rhodymeniophycidae</taxon>
        <taxon>Gracilariales</taxon>
        <taxon>Gracilariaceae</taxon>
        <taxon>Gracilariopsis</taxon>
    </lineage>
</organism>
<feature type="signal peptide" evidence="1">
    <location>
        <begin position="1"/>
        <end position="18"/>
    </location>
</feature>
<comment type="caution">
    <text evidence="2">The sequence shown here is derived from an EMBL/GenBank/DDBJ whole genome shotgun (WGS) entry which is preliminary data.</text>
</comment>
<evidence type="ECO:0000313" key="2">
    <source>
        <dbReference type="EMBL" id="PXF44915.1"/>
    </source>
</evidence>
<evidence type="ECO:0000256" key="1">
    <source>
        <dbReference type="SAM" id="SignalP"/>
    </source>
</evidence>
<dbReference type="EMBL" id="NBIV01000078">
    <property type="protein sequence ID" value="PXF44915.1"/>
    <property type="molecule type" value="Genomic_DNA"/>
</dbReference>
<dbReference type="AlphaFoldDB" id="A0A2V3IS11"/>
<protein>
    <submittedName>
        <fullName evidence="2">Uncharacterized protein</fullName>
    </submittedName>
</protein>
<accession>A0A2V3IS11</accession>
<proteinExistence type="predicted"/>
<sequence>MYNFILLCFFVLIICVFTEDPPVFDICPNQCYKNSRMPIRECRRSNLAHLCSVRRCSYSGQEDNGFSCSLPERSFLLKNSELWQWEMVITYWWESGKRDLDTSTRFLGANVGFKCGKNSKYLRWLGDSSKNGGDEQVVVDFDKARRDGLWTGRTSIQLHAGWHGSQQQGMAHVVVGMRRTDNHEEGNNLYAFIYPGTQRTCSPHQVAAVKIFRGRHFTRVTLDHM</sequence>
<gene>
    <name evidence="2" type="ORF">BWQ96_05335</name>
</gene>
<dbReference type="Proteomes" id="UP000247409">
    <property type="component" value="Unassembled WGS sequence"/>
</dbReference>